<dbReference type="Pfam" id="PF00069">
    <property type="entry name" value="Pkinase"/>
    <property type="match status" value="4"/>
</dbReference>
<protein>
    <submittedName>
        <fullName evidence="7">Protein kinase</fullName>
    </submittedName>
</protein>
<keyword evidence="8" id="KW-1185">Reference proteome</keyword>
<feature type="domain" description="Protein kinase" evidence="6">
    <location>
        <begin position="4"/>
        <end position="259"/>
    </location>
</feature>
<dbReference type="AlphaFoldDB" id="A0A1V9ZLK7"/>
<keyword evidence="4 7" id="KW-0418">Kinase</keyword>
<keyword evidence="3" id="KW-0547">Nucleotide-binding</keyword>
<dbReference type="OrthoDB" id="541276at2759"/>
<organism evidence="7 8">
    <name type="scientific">Achlya hypogyna</name>
    <name type="common">Oomycete</name>
    <name type="synonym">Protoachlya hypogyna</name>
    <dbReference type="NCBI Taxonomy" id="1202772"/>
    <lineage>
        <taxon>Eukaryota</taxon>
        <taxon>Sar</taxon>
        <taxon>Stramenopiles</taxon>
        <taxon>Oomycota</taxon>
        <taxon>Saprolegniomycetes</taxon>
        <taxon>Saprolegniales</taxon>
        <taxon>Achlyaceae</taxon>
        <taxon>Achlya</taxon>
    </lineage>
</organism>
<dbReference type="GO" id="GO:0005634">
    <property type="term" value="C:nucleus"/>
    <property type="evidence" value="ECO:0007669"/>
    <property type="project" value="TreeGrafter"/>
</dbReference>
<dbReference type="PANTHER" id="PTHR24345">
    <property type="entry name" value="SERINE/THREONINE-PROTEIN KINASE PLK"/>
    <property type="match status" value="1"/>
</dbReference>
<accession>A0A1V9ZLK7</accession>
<dbReference type="Proteomes" id="UP000243579">
    <property type="component" value="Unassembled WGS sequence"/>
</dbReference>
<gene>
    <name evidence="7" type="ORF">ACHHYP_07751</name>
</gene>
<dbReference type="GO" id="GO:0004674">
    <property type="term" value="F:protein serine/threonine kinase activity"/>
    <property type="evidence" value="ECO:0007669"/>
    <property type="project" value="UniProtKB-KW"/>
</dbReference>
<evidence type="ECO:0000256" key="4">
    <source>
        <dbReference type="ARBA" id="ARBA00022777"/>
    </source>
</evidence>
<feature type="domain" description="Protein kinase" evidence="6">
    <location>
        <begin position="612"/>
        <end position="881"/>
    </location>
</feature>
<dbReference type="PANTHER" id="PTHR24345:SF91">
    <property type="entry name" value="SERINE_THREONINE-PROTEIN KINASE PLK4"/>
    <property type="match status" value="1"/>
</dbReference>
<dbReference type="InterPro" id="IPR011009">
    <property type="entry name" value="Kinase-like_dom_sf"/>
</dbReference>
<dbReference type="EMBL" id="JNBR01000078">
    <property type="protein sequence ID" value="OQR98862.1"/>
    <property type="molecule type" value="Genomic_DNA"/>
</dbReference>
<dbReference type="SUPFAM" id="SSF56112">
    <property type="entry name" value="Protein kinase-like (PK-like)"/>
    <property type="match status" value="4"/>
</dbReference>
<evidence type="ECO:0000256" key="1">
    <source>
        <dbReference type="ARBA" id="ARBA00022527"/>
    </source>
</evidence>
<dbReference type="Gene3D" id="1.10.510.10">
    <property type="entry name" value="Transferase(Phosphotransferase) domain 1"/>
    <property type="match status" value="4"/>
</dbReference>
<feature type="domain" description="Protein kinase" evidence="6">
    <location>
        <begin position="937"/>
        <end position="1202"/>
    </location>
</feature>
<dbReference type="FunFam" id="1.10.510.10:FF:000571">
    <property type="entry name" value="Maternal embryonic leucine zipper kinase"/>
    <property type="match status" value="2"/>
</dbReference>
<evidence type="ECO:0000313" key="8">
    <source>
        <dbReference type="Proteomes" id="UP000243579"/>
    </source>
</evidence>
<evidence type="ECO:0000259" key="6">
    <source>
        <dbReference type="PROSITE" id="PS50011"/>
    </source>
</evidence>
<feature type="domain" description="Protein kinase" evidence="6">
    <location>
        <begin position="287"/>
        <end position="556"/>
    </location>
</feature>
<evidence type="ECO:0000256" key="5">
    <source>
        <dbReference type="ARBA" id="ARBA00022840"/>
    </source>
</evidence>
<dbReference type="GO" id="GO:0005524">
    <property type="term" value="F:ATP binding"/>
    <property type="evidence" value="ECO:0007669"/>
    <property type="project" value="UniProtKB-KW"/>
</dbReference>
<keyword evidence="5" id="KW-0067">ATP-binding</keyword>
<evidence type="ECO:0000256" key="3">
    <source>
        <dbReference type="ARBA" id="ARBA00022741"/>
    </source>
</evidence>
<sequence length="1253" mass="140016">MERYYINRELASVASGKVLLCTDKMTQQQVVVKRIRHQPTSPEKKIHRHLSKLGGHAHVLSLLADFEQNGYDHFVLEHCAKGELFDVVSSTGRLEAPIALHYFEQIVAGVQFIHSRGYAHMDLSLENVLVDAAGAMKVIDFGLAVPIDTVQRNAVGKYFYMAPEMFTGQSYAPAKADVWSLGIMLFIMLTGNPPFSKACSSDAVFDYVCNYGLRAITTSWKVDHLIPKATMDLLEQMLSLDPSARPNLDEVLTAVAPRLPEVKSRKASSDKQRHNVRAFLKNVFCHPSKKQTIAPALFGDVLLCTDRLTQRNVVIKKMQLQHARSHCSTDGHKVHEDMAMEKRVYTHVQTLGGHKNVLRLLNSFEEDGHEHFVLEYASGGDLFGQLCAKQRFSALEARMCFQDIVSGVAFLHGHGFAHGDLSLENVVVGSDKSCKLMDFGLASALEDGPRSEAVGKYFYMAPEIYLGSSYDAVKADLWSLGMLLLIMLTGMPPFGKANCTDPVFVAYETHGIRKILKGWKVLHLFSDAAMDLVERLLVQDPAKRMNMDEVLAHPYLTPMSMPSPTQDRIKKRVRVQNFFRKVFGGKRDGSSLDLIANSQALSWLISQSPPMDKYVVEFHPSPYDGLIQCTEAKSGDRVLIKRLARLPTTHKSLKRSARPIDNSDVERRVSRALSQKGGHPHVLKLLKEFADGGHDHLVFEHCTQSLFDLLAASSTKRLSPARTMSIFSQVVEGVKYMHKRGYAHCDLSLETIVVNGKGTCKVAHFALAADITKSMTTSVGKFFYMAPEMFTEAPYEPAKVDVWSLGVMLFIMLTGLPPFRQARRLDDRFECLTTDGVRGLCELLRVDHLVSSQAMALLELMLQPQPAKRIGLANVAAHPYLIGERGNLPAKELNFFQKVLTPLRLPRRQSVECDVVDRRRAFTIPHRIIFQLTMDSYDVDRVLAKALYGDVLLATDKVTGRVVAIKRMQLEAATRRLTLDGSVPIAEDVHMELVVNQALSAGPRHRNVMAMFAHFEEDGYMHFIFEYCPEGELFTHPLPASAPTAATYFRQIVDAIGFIHSRGYAHRDISLENVLLDGTTPKVCDFGLAIDITARVPQAVGKTFYMAPEMYTKKPYDPAAADVWALGILLLILLTGAPPFARANDSDKVFAYVKTRGITTVLRAWKLIHLVPPPALDLLERIIVADPAQRITMAEVLAHPFVKDPRAASRPRKRVILRRWLSVLRRRMADFLKNVFPSVQAGTTIAASRRTAV</sequence>
<reference evidence="7 8" key="1">
    <citation type="journal article" date="2014" name="Genome Biol. Evol.">
        <title>The secreted proteins of Achlya hypogyna and Thraustotheca clavata identify the ancestral oomycete secretome and reveal gene acquisitions by horizontal gene transfer.</title>
        <authorList>
            <person name="Misner I."/>
            <person name="Blouin N."/>
            <person name="Leonard G."/>
            <person name="Richards T.A."/>
            <person name="Lane C.E."/>
        </authorList>
    </citation>
    <scope>NUCLEOTIDE SEQUENCE [LARGE SCALE GENOMIC DNA]</scope>
    <source>
        <strain evidence="7 8">ATCC 48635</strain>
    </source>
</reference>
<keyword evidence="1" id="KW-0723">Serine/threonine-protein kinase</keyword>
<comment type="caution">
    <text evidence="7">The sequence shown here is derived from an EMBL/GenBank/DDBJ whole genome shotgun (WGS) entry which is preliminary data.</text>
</comment>
<name>A0A1V9ZLK7_ACHHY</name>
<evidence type="ECO:0000313" key="7">
    <source>
        <dbReference type="EMBL" id="OQR98862.1"/>
    </source>
</evidence>
<evidence type="ECO:0000256" key="2">
    <source>
        <dbReference type="ARBA" id="ARBA00022679"/>
    </source>
</evidence>
<dbReference type="STRING" id="1202772.A0A1V9ZLK7"/>
<dbReference type="InterPro" id="IPR000719">
    <property type="entry name" value="Prot_kinase_dom"/>
</dbReference>
<keyword evidence="2" id="KW-0808">Transferase</keyword>
<dbReference type="PROSITE" id="PS50011">
    <property type="entry name" value="PROTEIN_KINASE_DOM"/>
    <property type="match status" value="4"/>
</dbReference>
<proteinExistence type="predicted"/>